<evidence type="ECO:0000313" key="1">
    <source>
        <dbReference type="EMBL" id="KAJ9049557.1"/>
    </source>
</evidence>
<dbReference type="EMBL" id="QTSX02007220">
    <property type="protein sequence ID" value="KAJ9049557.1"/>
    <property type="molecule type" value="Genomic_DNA"/>
</dbReference>
<evidence type="ECO:0000313" key="2">
    <source>
        <dbReference type="Proteomes" id="UP001165960"/>
    </source>
</evidence>
<sequence>MSSGFINHFLRCRVLLFPPRKGQASSHPHLLASSSGVANPNLVTIQFSDPGYVSALKDVPFTPARLPQDNFQSSTTEP</sequence>
<protein>
    <submittedName>
        <fullName evidence="1">Uncharacterized protein</fullName>
    </submittedName>
</protein>
<gene>
    <name evidence="1" type="ORF">DSO57_1023243</name>
</gene>
<organism evidence="1 2">
    <name type="scientific">Entomophthora muscae</name>
    <dbReference type="NCBI Taxonomy" id="34485"/>
    <lineage>
        <taxon>Eukaryota</taxon>
        <taxon>Fungi</taxon>
        <taxon>Fungi incertae sedis</taxon>
        <taxon>Zoopagomycota</taxon>
        <taxon>Entomophthoromycotina</taxon>
        <taxon>Entomophthoromycetes</taxon>
        <taxon>Entomophthorales</taxon>
        <taxon>Entomophthoraceae</taxon>
        <taxon>Entomophthora</taxon>
    </lineage>
</organism>
<comment type="caution">
    <text evidence="1">The sequence shown here is derived from an EMBL/GenBank/DDBJ whole genome shotgun (WGS) entry which is preliminary data.</text>
</comment>
<dbReference type="Proteomes" id="UP001165960">
    <property type="component" value="Unassembled WGS sequence"/>
</dbReference>
<keyword evidence="2" id="KW-1185">Reference proteome</keyword>
<accession>A0ACC2RHK5</accession>
<reference evidence="1" key="1">
    <citation type="submission" date="2022-04" db="EMBL/GenBank/DDBJ databases">
        <title>Genome of the entomopathogenic fungus Entomophthora muscae.</title>
        <authorList>
            <person name="Elya C."/>
            <person name="Lovett B.R."/>
            <person name="Lee E."/>
            <person name="Macias A.M."/>
            <person name="Hajek A.E."/>
            <person name="De Bivort B.L."/>
            <person name="Kasson M.T."/>
            <person name="De Fine Licht H.H."/>
            <person name="Stajich J.E."/>
        </authorList>
    </citation>
    <scope>NUCLEOTIDE SEQUENCE</scope>
    <source>
        <strain evidence="1">Berkeley</strain>
    </source>
</reference>
<name>A0ACC2RHK5_9FUNG</name>
<proteinExistence type="predicted"/>